<proteinExistence type="predicted"/>
<dbReference type="AlphaFoldDB" id="A0A914LJD2"/>
<feature type="region of interest" description="Disordered" evidence="1">
    <location>
        <begin position="47"/>
        <end position="69"/>
    </location>
</feature>
<evidence type="ECO:0000256" key="1">
    <source>
        <dbReference type="SAM" id="MobiDB-lite"/>
    </source>
</evidence>
<evidence type="ECO:0000313" key="3">
    <source>
        <dbReference type="WBParaSite" id="Minc3s00577g14529"/>
    </source>
</evidence>
<accession>A0A914LJD2</accession>
<sequence>MTYRTTVRILKNTVASTVGPISVTKHYSLLLYIGRIVETNFSKQNRSKGDFEIPPEKRKNFFPRQNPPSSFKTLFSFKMPVQSNQ</sequence>
<evidence type="ECO:0000313" key="2">
    <source>
        <dbReference type="Proteomes" id="UP000887563"/>
    </source>
</evidence>
<dbReference type="WBParaSite" id="Minc3s00577g14529">
    <property type="protein sequence ID" value="Minc3s00577g14529"/>
    <property type="gene ID" value="Minc3s00577g14529"/>
</dbReference>
<keyword evidence="2" id="KW-1185">Reference proteome</keyword>
<feature type="compositionally biased region" description="Basic and acidic residues" evidence="1">
    <location>
        <begin position="47"/>
        <end position="59"/>
    </location>
</feature>
<name>A0A914LJD2_MELIC</name>
<organism evidence="2 3">
    <name type="scientific">Meloidogyne incognita</name>
    <name type="common">Southern root-knot nematode worm</name>
    <name type="synonym">Oxyuris incognita</name>
    <dbReference type="NCBI Taxonomy" id="6306"/>
    <lineage>
        <taxon>Eukaryota</taxon>
        <taxon>Metazoa</taxon>
        <taxon>Ecdysozoa</taxon>
        <taxon>Nematoda</taxon>
        <taxon>Chromadorea</taxon>
        <taxon>Rhabditida</taxon>
        <taxon>Tylenchina</taxon>
        <taxon>Tylenchomorpha</taxon>
        <taxon>Tylenchoidea</taxon>
        <taxon>Meloidogynidae</taxon>
        <taxon>Meloidogyninae</taxon>
        <taxon>Meloidogyne</taxon>
        <taxon>Meloidogyne incognita group</taxon>
    </lineage>
</organism>
<reference evidence="3" key="1">
    <citation type="submission" date="2022-11" db="UniProtKB">
        <authorList>
            <consortium name="WormBaseParasite"/>
        </authorList>
    </citation>
    <scope>IDENTIFICATION</scope>
</reference>
<dbReference type="Proteomes" id="UP000887563">
    <property type="component" value="Unplaced"/>
</dbReference>
<protein>
    <submittedName>
        <fullName evidence="3">Uncharacterized protein</fullName>
    </submittedName>
</protein>